<proteinExistence type="predicted"/>
<reference evidence="3 4" key="1">
    <citation type="journal article" date="2024" name="Plant Biotechnol. J.">
        <title>Dendrobium thyrsiflorum genome and its molecular insights into genes involved in important horticultural traits.</title>
        <authorList>
            <person name="Chen B."/>
            <person name="Wang J.Y."/>
            <person name="Zheng P.J."/>
            <person name="Li K.L."/>
            <person name="Liang Y.M."/>
            <person name="Chen X.F."/>
            <person name="Zhang C."/>
            <person name="Zhao X."/>
            <person name="He X."/>
            <person name="Zhang G.Q."/>
            <person name="Liu Z.J."/>
            <person name="Xu Q."/>
        </authorList>
    </citation>
    <scope>NUCLEOTIDE SEQUENCE [LARGE SCALE GENOMIC DNA]</scope>
    <source>
        <strain evidence="3">GZMU011</strain>
    </source>
</reference>
<accession>A0ABD0UNQ4</accession>
<keyword evidence="1" id="KW-0547">Nucleotide-binding</keyword>
<name>A0ABD0UNQ4_DENTH</name>
<dbReference type="PANTHER" id="PTHR19375">
    <property type="entry name" value="HEAT SHOCK PROTEIN 70KDA"/>
    <property type="match status" value="1"/>
</dbReference>
<keyword evidence="4" id="KW-1185">Reference proteome</keyword>
<dbReference type="Proteomes" id="UP001552299">
    <property type="component" value="Unassembled WGS sequence"/>
</dbReference>
<gene>
    <name evidence="3" type="ORF">M5K25_014629</name>
</gene>
<dbReference type="InterPro" id="IPR013126">
    <property type="entry name" value="Hsp_70_fam"/>
</dbReference>
<sequence>MLRNARFQLLISLRPQFGLRYAEHICPSAVDPKRRCFVRPFSRLNGAWREVIGIDFGTTNCRVAVMEKDGNPKMIEISDRKICMPSVVSFDQNGKTIVGAHPKDPISDKTVIGIKRLIGRSYDEDGMELQKLKKMIPYEIIPPDSEEEEEEAAWIKLTNGKKYSPTYIASLIIGRLIDETAKCRGNIYASHAVIAVPPFFDEARTFALRGAAERHTPCVDVIDESLAASLYYLTKTNRQKGCFAVIDLGGGSFDISIVNASNGLCGPDIKTIATKHVDSVTGDDLDHAIMELLLRRLEQETGEKIHKLGLSAHSSVVRREAERAKIEFFSSSALHSRINLAVRCVQGISDQLEICLERSEFEDSMKEVILKVKDLCWSCLKEANMKPKQVDEIILVGGMSRVPRVWEIVEEIFGKRPSEEVNPDEAVALGAAIKANLIANKNENLASYSL</sequence>
<keyword evidence="2" id="KW-0067">ATP-binding</keyword>
<dbReference type="Gene3D" id="3.30.420.40">
    <property type="match status" value="2"/>
</dbReference>
<dbReference type="SUPFAM" id="SSF53067">
    <property type="entry name" value="Actin-like ATPase domain"/>
    <property type="match status" value="2"/>
</dbReference>
<dbReference type="Gene3D" id="3.90.640.10">
    <property type="entry name" value="Actin, Chain A, domain 4"/>
    <property type="match status" value="1"/>
</dbReference>
<comment type="caution">
    <text evidence="3">The sequence shown here is derived from an EMBL/GenBank/DDBJ whole genome shotgun (WGS) entry which is preliminary data.</text>
</comment>
<dbReference type="AlphaFoldDB" id="A0ABD0UNQ4"/>
<dbReference type="EMBL" id="JANQDX010000012">
    <property type="protein sequence ID" value="KAL0914294.1"/>
    <property type="molecule type" value="Genomic_DNA"/>
</dbReference>
<dbReference type="Pfam" id="PF00012">
    <property type="entry name" value="HSP70"/>
    <property type="match status" value="1"/>
</dbReference>
<protein>
    <submittedName>
        <fullName evidence="3">Uncharacterized protein</fullName>
    </submittedName>
</protein>
<dbReference type="GO" id="GO:0005524">
    <property type="term" value="F:ATP binding"/>
    <property type="evidence" value="ECO:0007669"/>
    <property type="project" value="UniProtKB-KW"/>
</dbReference>
<dbReference type="PRINTS" id="PR00301">
    <property type="entry name" value="HEATSHOCK70"/>
</dbReference>
<organism evidence="3 4">
    <name type="scientific">Dendrobium thyrsiflorum</name>
    <name type="common">Pinecone-like raceme dendrobium</name>
    <name type="synonym">Orchid</name>
    <dbReference type="NCBI Taxonomy" id="117978"/>
    <lineage>
        <taxon>Eukaryota</taxon>
        <taxon>Viridiplantae</taxon>
        <taxon>Streptophyta</taxon>
        <taxon>Embryophyta</taxon>
        <taxon>Tracheophyta</taxon>
        <taxon>Spermatophyta</taxon>
        <taxon>Magnoliopsida</taxon>
        <taxon>Liliopsida</taxon>
        <taxon>Asparagales</taxon>
        <taxon>Orchidaceae</taxon>
        <taxon>Epidendroideae</taxon>
        <taxon>Malaxideae</taxon>
        <taxon>Dendrobiinae</taxon>
        <taxon>Dendrobium</taxon>
    </lineage>
</organism>
<evidence type="ECO:0000313" key="4">
    <source>
        <dbReference type="Proteomes" id="UP001552299"/>
    </source>
</evidence>
<dbReference type="PROSITE" id="PS01036">
    <property type="entry name" value="HSP70_3"/>
    <property type="match status" value="1"/>
</dbReference>
<evidence type="ECO:0000313" key="3">
    <source>
        <dbReference type="EMBL" id="KAL0914294.1"/>
    </source>
</evidence>
<dbReference type="InterPro" id="IPR018181">
    <property type="entry name" value="Heat_shock_70_CS"/>
</dbReference>
<dbReference type="InterPro" id="IPR043129">
    <property type="entry name" value="ATPase_NBD"/>
</dbReference>
<evidence type="ECO:0000256" key="1">
    <source>
        <dbReference type="ARBA" id="ARBA00022741"/>
    </source>
</evidence>
<dbReference type="PROSITE" id="PS00329">
    <property type="entry name" value="HSP70_2"/>
    <property type="match status" value="1"/>
</dbReference>
<evidence type="ECO:0000256" key="2">
    <source>
        <dbReference type="ARBA" id="ARBA00022840"/>
    </source>
</evidence>